<evidence type="ECO:0000313" key="2">
    <source>
        <dbReference type="EMBL" id="RNI25326.1"/>
    </source>
</evidence>
<evidence type="ECO:0000313" key="3">
    <source>
        <dbReference type="Proteomes" id="UP000271678"/>
    </source>
</evidence>
<organism evidence="2 3">
    <name type="scientific">Flexivirga caeni</name>
    <dbReference type="NCBI Taxonomy" id="2294115"/>
    <lineage>
        <taxon>Bacteria</taxon>
        <taxon>Bacillati</taxon>
        <taxon>Actinomycetota</taxon>
        <taxon>Actinomycetes</taxon>
        <taxon>Micrococcales</taxon>
        <taxon>Dermacoccaceae</taxon>
        <taxon>Flexivirga</taxon>
    </lineage>
</organism>
<gene>
    <name evidence="2" type="ORF">EFY87_01455</name>
</gene>
<proteinExistence type="predicted"/>
<accession>A0A3M9MIJ1</accession>
<feature type="transmembrane region" description="Helical" evidence="1">
    <location>
        <begin position="44"/>
        <end position="63"/>
    </location>
</feature>
<reference evidence="2 3" key="1">
    <citation type="submission" date="2018-11" db="EMBL/GenBank/DDBJ databases">
        <title>Draft genome of Simplicispira Flexivirga sp. BO-16.</title>
        <authorList>
            <person name="Im W.T."/>
        </authorList>
    </citation>
    <scope>NUCLEOTIDE SEQUENCE [LARGE SCALE GENOMIC DNA]</scope>
    <source>
        <strain evidence="2 3">BO-16</strain>
    </source>
</reference>
<feature type="transmembrane region" description="Helical" evidence="1">
    <location>
        <begin position="15"/>
        <end position="32"/>
    </location>
</feature>
<feature type="transmembrane region" description="Helical" evidence="1">
    <location>
        <begin position="142"/>
        <end position="160"/>
    </location>
</feature>
<dbReference type="EMBL" id="RJJQ01000001">
    <property type="protein sequence ID" value="RNI25326.1"/>
    <property type="molecule type" value="Genomic_DNA"/>
</dbReference>
<evidence type="ECO:0000256" key="1">
    <source>
        <dbReference type="SAM" id="Phobius"/>
    </source>
</evidence>
<feature type="transmembrane region" description="Helical" evidence="1">
    <location>
        <begin position="75"/>
        <end position="97"/>
    </location>
</feature>
<comment type="caution">
    <text evidence="2">The sequence shown here is derived from an EMBL/GenBank/DDBJ whole genome shotgun (WGS) entry which is preliminary data.</text>
</comment>
<evidence type="ECO:0008006" key="4">
    <source>
        <dbReference type="Google" id="ProtNLM"/>
    </source>
</evidence>
<name>A0A3M9MIJ1_9MICO</name>
<keyword evidence="1" id="KW-1133">Transmembrane helix</keyword>
<keyword evidence="3" id="KW-1185">Reference proteome</keyword>
<dbReference type="Proteomes" id="UP000271678">
    <property type="component" value="Unassembled WGS sequence"/>
</dbReference>
<protein>
    <recommendedName>
        <fullName evidence="4">DUF1453 family protein</fullName>
    </recommendedName>
</protein>
<keyword evidence="1" id="KW-0812">Transmembrane</keyword>
<dbReference type="RefSeq" id="WP_123269518.1">
    <property type="nucleotide sequence ID" value="NZ_RJJQ01000001.1"/>
</dbReference>
<feature type="transmembrane region" description="Helical" evidence="1">
    <location>
        <begin position="109"/>
        <end position="130"/>
    </location>
</feature>
<dbReference type="AlphaFoldDB" id="A0A3M9MIJ1"/>
<keyword evidence="1" id="KW-0472">Membrane</keyword>
<sequence>MTAAVHTAGASQGPGAVPLLIGLAVIVLLIARRTRGTRLTAHRLFVLPVIVTVFGLAVLLPGLNPGHLRTVDYAVLTLDVLLSLLLGVARGASVLIYPYDGTTWFRYPSLTVALWVVSLVARVALGVAGRHEGATPVVTTDAVLFMLGLSLLTQNVVVWVRRGQVRHTGNSPAEKPAGP</sequence>